<feature type="coiled-coil region" evidence="1">
    <location>
        <begin position="254"/>
        <end position="311"/>
    </location>
</feature>
<gene>
    <name evidence="3" type="ORF">PAXINDRAFT_17820</name>
</gene>
<dbReference type="EMBL" id="KN819508">
    <property type="protein sequence ID" value="KIJ09090.1"/>
    <property type="molecule type" value="Genomic_DNA"/>
</dbReference>
<evidence type="ECO:0000313" key="4">
    <source>
        <dbReference type="Proteomes" id="UP000053647"/>
    </source>
</evidence>
<organism evidence="3 4">
    <name type="scientific">Paxillus involutus ATCC 200175</name>
    <dbReference type="NCBI Taxonomy" id="664439"/>
    <lineage>
        <taxon>Eukaryota</taxon>
        <taxon>Fungi</taxon>
        <taxon>Dikarya</taxon>
        <taxon>Basidiomycota</taxon>
        <taxon>Agaricomycotina</taxon>
        <taxon>Agaricomycetes</taxon>
        <taxon>Agaricomycetidae</taxon>
        <taxon>Boletales</taxon>
        <taxon>Paxilineae</taxon>
        <taxon>Paxillaceae</taxon>
        <taxon>Paxillus</taxon>
    </lineage>
</organism>
<protein>
    <submittedName>
        <fullName evidence="3">Uncharacterized protein</fullName>
    </submittedName>
</protein>
<evidence type="ECO:0000313" key="3">
    <source>
        <dbReference type="EMBL" id="KIJ09090.1"/>
    </source>
</evidence>
<keyword evidence="4" id="KW-1185">Reference proteome</keyword>
<reference evidence="3 4" key="1">
    <citation type="submission" date="2014-06" db="EMBL/GenBank/DDBJ databases">
        <authorList>
            <consortium name="DOE Joint Genome Institute"/>
            <person name="Kuo A."/>
            <person name="Kohler A."/>
            <person name="Nagy L.G."/>
            <person name="Floudas D."/>
            <person name="Copeland A."/>
            <person name="Barry K.W."/>
            <person name="Cichocki N."/>
            <person name="Veneault-Fourrey C."/>
            <person name="LaButti K."/>
            <person name="Lindquist E.A."/>
            <person name="Lipzen A."/>
            <person name="Lundell T."/>
            <person name="Morin E."/>
            <person name="Murat C."/>
            <person name="Sun H."/>
            <person name="Tunlid A."/>
            <person name="Henrissat B."/>
            <person name="Grigoriev I.V."/>
            <person name="Hibbett D.S."/>
            <person name="Martin F."/>
            <person name="Nordberg H.P."/>
            <person name="Cantor M.N."/>
            <person name="Hua S.X."/>
        </authorList>
    </citation>
    <scope>NUCLEOTIDE SEQUENCE [LARGE SCALE GENOMIC DNA]</scope>
    <source>
        <strain evidence="3 4">ATCC 200175</strain>
    </source>
</reference>
<sequence length="396" mass="44652">MSLDPPEIEWNEQLTFRMLTEITEDEDIKQGLFPVPGANPRNQGLPKTHWHWAVCEKLFSQHHDYQEKFALLQKIGTAKQKEAWHTKIKNRLKRMTDNTLKHIEVMGQTGAGIKTRSEIDTNQQNAFVTKWREIEGVCPYFFEMRKLIGQRPNNLPIGIGNNAIEVDGSAIIRPQSAGSDEDNISGGGYVSEPWDIEKDAEGSDNELDGTITLTELSKKRKPSANVDEQPEKIARTVATTSTKKKSKKDEFAEIARAEESTRQKEMEVAKVRAERDLVRSKVKLAKIELQREKLREQKERRQEQALMIQKQQATTQEHCHPSHATGGSVLGTAGHYREQHPVAPSFNFSFHDDLTSNLGGSFTSPAFTPLASRSSSESADLFSETPFEYTLPAAPQ</sequence>
<dbReference type="HOGENOM" id="CLU_696573_0_0_1"/>
<evidence type="ECO:0000256" key="1">
    <source>
        <dbReference type="SAM" id="Coils"/>
    </source>
</evidence>
<feature type="compositionally biased region" description="Polar residues" evidence="2">
    <location>
        <begin position="361"/>
        <end position="378"/>
    </location>
</feature>
<name>A0A0C9T0E6_PAXIN</name>
<dbReference type="Proteomes" id="UP000053647">
    <property type="component" value="Unassembled WGS sequence"/>
</dbReference>
<accession>A0A0C9T0E6</accession>
<proteinExistence type="predicted"/>
<dbReference type="AlphaFoldDB" id="A0A0C9T0E6"/>
<evidence type="ECO:0000256" key="2">
    <source>
        <dbReference type="SAM" id="MobiDB-lite"/>
    </source>
</evidence>
<feature type="region of interest" description="Disordered" evidence="2">
    <location>
        <begin position="361"/>
        <end position="396"/>
    </location>
</feature>
<keyword evidence="1" id="KW-0175">Coiled coil</keyword>
<reference evidence="4" key="2">
    <citation type="submission" date="2015-01" db="EMBL/GenBank/DDBJ databases">
        <title>Evolutionary Origins and Diversification of the Mycorrhizal Mutualists.</title>
        <authorList>
            <consortium name="DOE Joint Genome Institute"/>
            <consortium name="Mycorrhizal Genomics Consortium"/>
            <person name="Kohler A."/>
            <person name="Kuo A."/>
            <person name="Nagy L.G."/>
            <person name="Floudas D."/>
            <person name="Copeland A."/>
            <person name="Barry K.W."/>
            <person name="Cichocki N."/>
            <person name="Veneault-Fourrey C."/>
            <person name="LaButti K."/>
            <person name="Lindquist E.A."/>
            <person name="Lipzen A."/>
            <person name="Lundell T."/>
            <person name="Morin E."/>
            <person name="Murat C."/>
            <person name="Riley R."/>
            <person name="Ohm R."/>
            <person name="Sun H."/>
            <person name="Tunlid A."/>
            <person name="Henrissat B."/>
            <person name="Grigoriev I.V."/>
            <person name="Hibbett D.S."/>
            <person name="Martin F."/>
        </authorList>
    </citation>
    <scope>NUCLEOTIDE SEQUENCE [LARGE SCALE GENOMIC DNA]</scope>
    <source>
        <strain evidence="4">ATCC 200175</strain>
    </source>
</reference>
<dbReference type="OrthoDB" id="2629601at2759"/>